<name>A0A8K0T081_9HYPO</name>
<evidence type="ECO:0000256" key="2">
    <source>
        <dbReference type="SAM" id="SignalP"/>
    </source>
</evidence>
<dbReference type="EMBL" id="JAGPNK010000001">
    <property type="protein sequence ID" value="KAH7328129.1"/>
    <property type="molecule type" value="Genomic_DNA"/>
</dbReference>
<accession>A0A8K0T081</accession>
<keyword evidence="1" id="KW-0472">Membrane</keyword>
<reference evidence="3" key="1">
    <citation type="journal article" date="2021" name="Nat. Commun.">
        <title>Genetic determinants of endophytism in the Arabidopsis root mycobiome.</title>
        <authorList>
            <person name="Mesny F."/>
            <person name="Miyauchi S."/>
            <person name="Thiergart T."/>
            <person name="Pickel B."/>
            <person name="Atanasova L."/>
            <person name="Karlsson M."/>
            <person name="Huettel B."/>
            <person name="Barry K.W."/>
            <person name="Haridas S."/>
            <person name="Chen C."/>
            <person name="Bauer D."/>
            <person name="Andreopoulos W."/>
            <person name="Pangilinan J."/>
            <person name="LaButti K."/>
            <person name="Riley R."/>
            <person name="Lipzen A."/>
            <person name="Clum A."/>
            <person name="Drula E."/>
            <person name="Henrissat B."/>
            <person name="Kohler A."/>
            <person name="Grigoriev I.V."/>
            <person name="Martin F.M."/>
            <person name="Hacquard S."/>
        </authorList>
    </citation>
    <scope>NUCLEOTIDE SEQUENCE</scope>
    <source>
        <strain evidence="3">MPI-CAGE-CH-0235</strain>
    </source>
</reference>
<dbReference type="AlphaFoldDB" id="A0A8K0T081"/>
<dbReference type="GO" id="GO:0051285">
    <property type="term" value="C:cell cortex of cell tip"/>
    <property type="evidence" value="ECO:0007669"/>
    <property type="project" value="TreeGrafter"/>
</dbReference>
<keyword evidence="1" id="KW-0812">Transmembrane</keyword>
<dbReference type="Pfam" id="PF06687">
    <property type="entry name" value="SUR7"/>
    <property type="match status" value="1"/>
</dbReference>
<dbReference type="GO" id="GO:0005886">
    <property type="term" value="C:plasma membrane"/>
    <property type="evidence" value="ECO:0007669"/>
    <property type="project" value="InterPro"/>
</dbReference>
<protein>
    <submittedName>
        <fullName evidence="3">Actin cortical patch SUR7/pH-response regulator pali</fullName>
    </submittedName>
</protein>
<proteinExistence type="predicted"/>
<dbReference type="InterPro" id="IPR009571">
    <property type="entry name" value="SUR7/Rim9-like_fungi"/>
</dbReference>
<evidence type="ECO:0000313" key="4">
    <source>
        <dbReference type="Proteomes" id="UP000813444"/>
    </source>
</evidence>
<dbReference type="PANTHER" id="PTHR28019">
    <property type="entry name" value="CELL MEMBRANE PROTEIN YLR413W-RELATED"/>
    <property type="match status" value="1"/>
</dbReference>
<keyword evidence="1" id="KW-1133">Transmembrane helix</keyword>
<feature type="chain" id="PRO_5035481760" evidence="2">
    <location>
        <begin position="18"/>
        <end position="319"/>
    </location>
</feature>
<comment type="caution">
    <text evidence="3">The sequence shown here is derived from an EMBL/GenBank/DDBJ whole genome shotgun (WGS) entry which is preliminary data.</text>
</comment>
<dbReference type="Proteomes" id="UP000813444">
    <property type="component" value="Unassembled WGS sequence"/>
</dbReference>
<evidence type="ECO:0000256" key="1">
    <source>
        <dbReference type="SAM" id="Phobius"/>
    </source>
</evidence>
<feature type="transmembrane region" description="Helical" evidence="1">
    <location>
        <begin position="194"/>
        <end position="222"/>
    </location>
</feature>
<dbReference type="PANTHER" id="PTHR28019:SF7">
    <property type="entry name" value="SUR7 PROTEIN"/>
    <property type="match status" value="1"/>
</dbReference>
<feature type="transmembrane region" description="Helical" evidence="1">
    <location>
        <begin position="229"/>
        <end position="257"/>
    </location>
</feature>
<keyword evidence="2" id="KW-0732">Signal</keyword>
<dbReference type="OrthoDB" id="4159154at2759"/>
<sequence>MPSLLARLALLVPLVFAIVSLVLSALCLFAGHEEGVLEDYAIIRLNTSGLGQNMFDFGSDDSAQTDNNNDNDGGFFDGITDRIGDAWDDIQETVEGGLNDLTGGVADILADEIGISEWYSLHVMTYCQGQYRPNATAHNAGLNVTECSDSSPDNRLNLTDILDQQLRVGPLELSLNDIDWPSDVQDAIQMLNNVLLGLFILYVLTMAFSGLTIIGTIVAVFLLSRGVVLINMVIASLGMLTSTIASIIVTVVMTRGIDELNDVGQDIGLQGQRGSQFLTLTWIVSAFMIAATASYTVQCCLLTRQRRRERAMARKEGGY</sequence>
<dbReference type="GO" id="GO:0031505">
    <property type="term" value="P:fungal-type cell wall organization"/>
    <property type="evidence" value="ECO:0007669"/>
    <property type="project" value="TreeGrafter"/>
</dbReference>
<gene>
    <name evidence="3" type="ORF">B0I35DRAFT_403549</name>
</gene>
<organism evidence="3 4">
    <name type="scientific">Stachybotrys elegans</name>
    <dbReference type="NCBI Taxonomy" id="80388"/>
    <lineage>
        <taxon>Eukaryota</taxon>
        <taxon>Fungi</taxon>
        <taxon>Dikarya</taxon>
        <taxon>Ascomycota</taxon>
        <taxon>Pezizomycotina</taxon>
        <taxon>Sordariomycetes</taxon>
        <taxon>Hypocreomycetidae</taxon>
        <taxon>Hypocreales</taxon>
        <taxon>Stachybotryaceae</taxon>
        <taxon>Stachybotrys</taxon>
    </lineage>
</organism>
<evidence type="ECO:0000313" key="3">
    <source>
        <dbReference type="EMBL" id="KAH7328129.1"/>
    </source>
</evidence>
<dbReference type="InterPro" id="IPR052413">
    <property type="entry name" value="SUR7_domain"/>
</dbReference>
<feature type="signal peptide" evidence="2">
    <location>
        <begin position="1"/>
        <end position="17"/>
    </location>
</feature>
<keyword evidence="4" id="KW-1185">Reference proteome</keyword>
<feature type="transmembrane region" description="Helical" evidence="1">
    <location>
        <begin position="277"/>
        <end position="302"/>
    </location>
</feature>